<evidence type="ECO:0000256" key="11">
    <source>
        <dbReference type="RuleBase" id="RU363115"/>
    </source>
</evidence>
<reference evidence="13" key="1">
    <citation type="journal article" date="2020" name="G3 (Bethesda)">
        <title>High-Quality Assemblies for Three Invasive Social Wasps from the &lt;i&gt;Vespula&lt;/i&gt; Genus.</title>
        <authorList>
            <person name="Harrop T.W.R."/>
            <person name="Guhlin J."/>
            <person name="McLaughlin G.M."/>
            <person name="Permina E."/>
            <person name="Stockwell P."/>
            <person name="Gilligan J."/>
            <person name="Le Lec M.F."/>
            <person name="Gruber M.A.M."/>
            <person name="Quinn O."/>
            <person name="Lovegrove M."/>
            <person name="Duncan E.J."/>
            <person name="Remnant E.J."/>
            <person name="Van Eeckhoven J."/>
            <person name="Graham B."/>
            <person name="Knapp R.A."/>
            <person name="Langford K.W."/>
            <person name="Kronenberg Z."/>
            <person name="Press M.O."/>
            <person name="Eacker S.M."/>
            <person name="Wilson-Rankin E.E."/>
            <person name="Purcell J."/>
            <person name="Lester P.J."/>
            <person name="Dearden P.K."/>
        </authorList>
    </citation>
    <scope>NUCLEOTIDE SEQUENCE</scope>
    <source>
        <strain evidence="13">Volc-1</strain>
    </source>
</reference>
<keyword evidence="3" id="KW-0813">Transport</keyword>
<evidence type="ECO:0000256" key="8">
    <source>
        <dbReference type="ARBA" id="ARBA00022927"/>
    </source>
</evidence>
<dbReference type="GO" id="GO:0019786">
    <property type="term" value="F:protein-phosphatidylethanolamide deconjugating activity"/>
    <property type="evidence" value="ECO:0007669"/>
    <property type="project" value="InterPro"/>
</dbReference>
<comment type="subcellular location">
    <subcellularLocation>
        <location evidence="1 11">Cytoplasm</location>
    </subcellularLocation>
</comment>
<evidence type="ECO:0000256" key="1">
    <source>
        <dbReference type="ARBA" id="ARBA00004496"/>
    </source>
</evidence>
<keyword evidence="6 11" id="KW-0378">Hydrolase</keyword>
<evidence type="ECO:0000256" key="10">
    <source>
        <dbReference type="ARBA" id="ARBA00029362"/>
    </source>
</evidence>
<feature type="domain" description="Peptidase C54 catalytic" evidence="12">
    <location>
        <begin position="99"/>
        <end position="378"/>
    </location>
</feature>
<dbReference type="GO" id="GO:0004197">
    <property type="term" value="F:cysteine-type endopeptidase activity"/>
    <property type="evidence" value="ECO:0007669"/>
    <property type="project" value="TreeGrafter"/>
</dbReference>
<comment type="catalytic activity">
    <reaction evidence="10">
        <text>[protein]-C-terminal L-amino acid-glycyl-phosphatidylethanolamide + H2O = [protein]-C-terminal L-amino acid-glycine + a 1,2-diacyl-sn-glycero-3-phosphoethanolamine</text>
        <dbReference type="Rhea" id="RHEA:67548"/>
        <dbReference type="Rhea" id="RHEA-COMP:17323"/>
        <dbReference type="Rhea" id="RHEA-COMP:17324"/>
        <dbReference type="ChEBI" id="CHEBI:15377"/>
        <dbReference type="ChEBI" id="CHEBI:64612"/>
        <dbReference type="ChEBI" id="CHEBI:172940"/>
        <dbReference type="ChEBI" id="CHEBI:172941"/>
    </reaction>
    <physiologicalReaction direction="left-to-right" evidence="10">
        <dbReference type="Rhea" id="RHEA:67549"/>
    </physiologicalReaction>
</comment>
<keyword evidence="4 11" id="KW-0963">Cytoplasm</keyword>
<dbReference type="InterPro" id="IPR005078">
    <property type="entry name" value="Peptidase_C54"/>
</dbReference>
<evidence type="ECO:0000256" key="3">
    <source>
        <dbReference type="ARBA" id="ARBA00022448"/>
    </source>
</evidence>
<comment type="caution">
    <text evidence="13">The sequence shown here is derived from an EMBL/GenBank/DDBJ whole genome shotgun (WGS) entry which is preliminary data.</text>
</comment>
<keyword evidence="5 11" id="KW-0645">Protease</keyword>
<accession>A0A834UE82</accession>
<sequence length="440" mass="50063">MSPSVGKRQNFNNIRDVFPDQSLSHLLMRIQCPGRYHDQCFLSTKSFTNAFHKLTNTCYIIRMDSLFTQNICDDLEDIPQTDQPVWILGKKYHALTELEAIRKDILSKLWFSYRRGFIPIGGYNSTFTTDKGWGCMLRCGQMVLGQALVFLHLGRDWRWTPETKNTTYLEILKRFEDKRAAPFSIHQIALMGASEGKEVGQWFGPNTIAQVLKKLVVYDEWSSITIHVALDNALIVNDILRQCRVEGGTTVEVDGKEPLKAPSQWKPLLLLIPLRLGLNEINPVYLNGLKTSFKIPQSLGVIGGKPNLALYFIGCVGDEVIYLDPHTTQRSASVDNEREIDLTYHCKSASRISITDIDPSVALCFFCATEKDFKSMCKTMQDELLEPEKQPLFELSSERLVNWSPAEDVVSEAIGATNFLDFEHIERQYDTSDEDFELLG</sequence>
<evidence type="ECO:0000313" key="13">
    <source>
        <dbReference type="EMBL" id="KAF7434136.1"/>
    </source>
</evidence>
<dbReference type="AlphaFoldDB" id="A0A834UE82"/>
<evidence type="ECO:0000256" key="9">
    <source>
        <dbReference type="ARBA" id="ARBA00023006"/>
    </source>
</evidence>
<dbReference type="GO" id="GO:0034727">
    <property type="term" value="P:piecemeal microautophagy of the nucleus"/>
    <property type="evidence" value="ECO:0007669"/>
    <property type="project" value="TreeGrafter"/>
</dbReference>
<keyword evidence="8 11" id="KW-0653">Protein transport</keyword>
<keyword evidence="9 11" id="KW-0072">Autophagy</keyword>
<dbReference type="GO" id="GO:0000045">
    <property type="term" value="P:autophagosome assembly"/>
    <property type="evidence" value="ECO:0007669"/>
    <property type="project" value="TreeGrafter"/>
</dbReference>
<gene>
    <name evidence="13" type="ORF">H0235_002327</name>
</gene>
<comment type="function">
    <text evidence="11">Cysteine protease that plays a key role in autophagy by mediating both proteolytic activation and delipidation of ATG8 family proteins.</text>
</comment>
<organism evidence="13 14">
    <name type="scientific">Vespula pensylvanica</name>
    <name type="common">Western yellow jacket</name>
    <name type="synonym">Wasp</name>
    <dbReference type="NCBI Taxonomy" id="30213"/>
    <lineage>
        <taxon>Eukaryota</taxon>
        <taxon>Metazoa</taxon>
        <taxon>Ecdysozoa</taxon>
        <taxon>Arthropoda</taxon>
        <taxon>Hexapoda</taxon>
        <taxon>Insecta</taxon>
        <taxon>Pterygota</taxon>
        <taxon>Neoptera</taxon>
        <taxon>Endopterygota</taxon>
        <taxon>Hymenoptera</taxon>
        <taxon>Apocrita</taxon>
        <taxon>Aculeata</taxon>
        <taxon>Vespoidea</taxon>
        <taxon>Vespidae</taxon>
        <taxon>Vespinae</taxon>
        <taxon>Vespula</taxon>
    </lineage>
</organism>
<dbReference type="GO" id="GO:0000423">
    <property type="term" value="P:mitophagy"/>
    <property type="evidence" value="ECO:0007669"/>
    <property type="project" value="TreeGrafter"/>
</dbReference>
<name>A0A834UE82_VESPE</name>
<evidence type="ECO:0000259" key="12">
    <source>
        <dbReference type="Pfam" id="PF03416"/>
    </source>
</evidence>
<evidence type="ECO:0000256" key="5">
    <source>
        <dbReference type="ARBA" id="ARBA00022670"/>
    </source>
</evidence>
<proteinExistence type="inferred from homology"/>
<protein>
    <recommendedName>
        <fullName evidence="11">Cysteine protease</fullName>
        <ecNumber evidence="11">3.4.22.-</ecNumber>
    </recommendedName>
</protein>
<dbReference type="GO" id="GO:0035973">
    <property type="term" value="P:aggrephagy"/>
    <property type="evidence" value="ECO:0007669"/>
    <property type="project" value="TreeGrafter"/>
</dbReference>
<dbReference type="GO" id="GO:0015031">
    <property type="term" value="P:protein transport"/>
    <property type="evidence" value="ECO:0007669"/>
    <property type="project" value="UniProtKB-KW"/>
</dbReference>
<evidence type="ECO:0000313" key="14">
    <source>
        <dbReference type="Proteomes" id="UP000600918"/>
    </source>
</evidence>
<dbReference type="InterPro" id="IPR038765">
    <property type="entry name" value="Papain-like_cys_pep_sf"/>
</dbReference>
<dbReference type="PANTHER" id="PTHR22624:SF49">
    <property type="entry name" value="CYSTEINE PROTEASE"/>
    <property type="match status" value="1"/>
</dbReference>
<dbReference type="PANTHER" id="PTHR22624">
    <property type="entry name" value="CYSTEINE PROTEASE ATG4"/>
    <property type="match status" value="1"/>
</dbReference>
<dbReference type="Proteomes" id="UP000600918">
    <property type="component" value="Unassembled WGS sequence"/>
</dbReference>
<dbReference type="GO" id="GO:0005737">
    <property type="term" value="C:cytoplasm"/>
    <property type="evidence" value="ECO:0007669"/>
    <property type="project" value="UniProtKB-SubCell"/>
</dbReference>
<dbReference type="SUPFAM" id="SSF54001">
    <property type="entry name" value="Cysteine proteinases"/>
    <property type="match status" value="1"/>
</dbReference>
<dbReference type="GO" id="GO:0016485">
    <property type="term" value="P:protein processing"/>
    <property type="evidence" value="ECO:0007669"/>
    <property type="project" value="TreeGrafter"/>
</dbReference>
<evidence type="ECO:0000256" key="7">
    <source>
        <dbReference type="ARBA" id="ARBA00022807"/>
    </source>
</evidence>
<keyword evidence="14" id="KW-1185">Reference proteome</keyword>
<keyword evidence="7" id="KW-0788">Thiol protease</keyword>
<evidence type="ECO:0000256" key="2">
    <source>
        <dbReference type="ARBA" id="ARBA00010958"/>
    </source>
</evidence>
<evidence type="ECO:0000256" key="4">
    <source>
        <dbReference type="ARBA" id="ARBA00022490"/>
    </source>
</evidence>
<dbReference type="EC" id="3.4.22.-" evidence="11"/>
<dbReference type="EMBL" id="JACSDY010000002">
    <property type="protein sequence ID" value="KAF7434136.1"/>
    <property type="molecule type" value="Genomic_DNA"/>
</dbReference>
<evidence type="ECO:0000256" key="6">
    <source>
        <dbReference type="ARBA" id="ARBA00022801"/>
    </source>
</evidence>
<dbReference type="InterPro" id="IPR046792">
    <property type="entry name" value="Peptidase_C54_cat"/>
</dbReference>
<dbReference type="Pfam" id="PF03416">
    <property type="entry name" value="Peptidase_C54"/>
    <property type="match status" value="1"/>
</dbReference>
<comment type="similarity">
    <text evidence="2 11">Belongs to the peptidase C54 family.</text>
</comment>